<dbReference type="EMBL" id="SDRB02012595">
    <property type="protein sequence ID" value="THF97260.1"/>
    <property type="molecule type" value="Genomic_DNA"/>
</dbReference>
<dbReference type="Pfam" id="PF03638">
    <property type="entry name" value="TCR"/>
    <property type="match status" value="2"/>
</dbReference>
<gene>
    <name evidence="6" type="ORF">TEA_008088</name>
</gene>
<accession>A0A4S4D4J3</accession>
<reference evidence="6 7" key="1">
    <citation type="journal article" date="2018" name="Proc. Natl. Acad. Sci. U.S.A.">
        <title>Draft genome sequence of Camellia sinensis var. sinensis provides insights into the evolution of the tea genome and tea quality.</title>
        <authorList>
            <person name="Wei C."/>
            <person name="Yang H."/>
            <person name="Wang S."/>
            <person name="Zhao J."/>
            <person name="Liu C."/>
            <person name="Gao L."/>
            <person name="Xia E."/>
            <person name="Lu Y."/>
            <person name="Tai Y."/>
            <person name="She G."/>
            <person name="Sun J."/>
            <person name="Cao H."/>
            <person name="Tong W."/>
            <person name="Gao Q."/>
            <person name="Li Y."/>
            <person name="Deng W."/>
            <person name="Jiang X."/>
            <person name="Wang W."/>
            <person name="Chen Q."/>
            <person name="Zhang S."/>
            <person name="Li H."/>
            <person name="Wu J."/>
            <person name="Wang P."/>
            <person name="Li P."/>
            <person name="Shi C."/>
            <person name="Zheng F."/>
            <person name="Jian J."/>
            <person name="Huang B."/>
            <person name="Shan D."/>
            <person name="Shi M."/>
            <person name="Fang C."/>
            <person name="Yue Y."/>
            <person name="Li F."/>
            <person name="Li D."/>
            <person name="Wei S."/>
            <person name="Han B."/>
            <person name="Jiang C."/>
            <person name="Yin Y."/>
            <person name="Xia T."/>
            <person name="Zhang Z."/>
            <person name="Bennetzen J.L."/>
            <person name="Zhao S."/>
            <person name="Wan X."/>
        </authorList>
    </citation>
    <scope>NUCLEOTIDE SEQUENCE [LARGE SCALE GENOMIC DNA]</scope>
    <source>
        <strain evidence="7">cv. Shuchazao</strain>
        <tissue evidence="6">Leaf</tissue>
    </source>
</reference>
<keyword evidence="3" id="KW-0539">Nucleus</keyword>
<dbReference type="PANTHER" id="PTHR46159:SF6">
    <property type="entry name" value="OS12G0605300 PROTEIN"/>
    <property type="match status" value="1"/>
</dbReference>
<protein>
    <recommendedName>
        <fullName evidence="5">CRC domain-containing protein</fullName>
    </recommendedName>
</protein>
<evidence type="ECO:0000256" key="4">
    <source>
        <dbReference type="SAM" id="MobiDB-lite"/>
    </source>
</evidence>
<dbReference type="STRING" id="542762.A0A4S4D4J3"/>
<proteinExistence type="inferred from homology"/>
<dbReference type="InterPro" id="IPR044522">
    <property type="entry name" value="TSO1-like"/>
</dbReference>
<evidence type="ECO:0000256" key="1">
    <source>
        <dbReference type="ARBA" id="ARBA00004123"/>
    </source>
</evidence>
<feature type="region of interest" description="Disordered" evidence="4">
    <location>
        <begin position="918"/>
        <end position="943"/>
    </location>
</feature>
<evidence type="ECO:0000256" key="3">
    <source>
        <dbReference type="ARBA" id="ARBA00023242"/>
    </source>
</evidence>
<feature type="domain" description="CRC" evidence="5">
    <location>
        <begin position="556"/>
        <end position="684"/>
    </location>
</feature>
<comment type="caution">
    <text evidence="6">The sequence shown here is derived from an EMBL/GenBank/DDBJ whole genome shotgun (WGS) entry which is preliminary data.</text>
</comment>
<dbReference type="PANTHER" id="PTHR46159">
    <property type="entry name" value="PROTEIN TESMIN/TSO1-LIKE CXC 2"/>
    <property type="match status" value="1"/>
</dbReference>
<dbReference type="InterPro" id="IPR033467">
    <property type="entry name" value="Tesmin/TSO1-like_CXC"/>
</dbReference>
<dbReference type="PROSITE" id="PS51634">
    <property type="entry name" value="CRC"/>
    <property type="match status" value="1"/>
</dbReference>
<dbReference type="InterPro" id="IPR005172">
    <property type="entry name" value="CRC"/>
</dbReference>
<evidence type="ECO:0000259" key="5">
    <source>
        <dbReference type="PROSITE" id="PS51634"/>
    </source>
</evidence>
<dbReference type="GO" id="GO:0003700">
    <property type="term" value="F:DNA-binding transcription factor activity"/>
    <property type="evidence" value="ECO:0007669"/>
    <property type="project" value="InterPro"/>
</dbReference>
<comment type="similarity">
    <text evidence="2">Belongs to the lin-54 family.</text>
</comment>
<keyword evidence="7" id="KW-1185">Reference proteome</keyword>
<comment type="subcellular location">
    <subcellularLocation>
        <location evidence="1">Nucleus</location>
    </subcellularLocation>
</comment>
<dbReference type="Proteomes" id="UP000306102">
    <property type="component" value="Unassembled WGS sequence"/>
</dbReference>
<evidence type="ECO:0000313" key="6">
    <source>
        <dbReference type="EMBL" id="THF97260.1"/>
    </source>
</evidence>
<name>A0A4S4D4J3_CAMSN</name>
<feature type="region of interest" description="Disordered" evidence="4">
    <location>
        <begin position="220"/>
        <end position="241"/>
    </location>
</feature>
<evidence type="ECO:0000313" key="7">
    <source>
        <dbReference type="Proteomes" id="UP000306102"/>
    </source>
</evidence>
<dbReference type="SMART" id="SM01114">
    <property type="entry name" value="CXC"/>
    <property type="match status" value="2"/>
</dbReference>
<dbReference type="AlphaFoldDB" id="A0A4S4D4J3"/>
<dbReference type="GO" id="GO:0005634">
    <property type="term" value="C:nucleus"/>
    <property type="evidence" value="ECO:0007669"/>
    <property type="project" value="UniProtKB-SubCell"/>
</dbReference>
<feature type="region of interest" description="Disordered" evidence="4">
    <location>
        <begin position="957"/>
        <end position="985"/>
    </location>
</feature>
<sequence>MTCCASPSRTIFQSYSFSAKFNLSRAAKTSMDSTIFGYISNLSPIKPVKAAPVVPGFPSLNSPPIVFTSPHLNPLCETTYLKRSQCPQLSCEELCQQDISDNKFEIGSNELEKSKTQSSSTLIPCVERECDTKGSVPDQAASPPECIDKYLADTVEVNCENSAHSANLSLIQSDDDMPQSIKDFTDSKLDDENDIRQDAEILMGAFPATPELAGQDFQGKSSFNDEPVETDAKQGGSEMPSCECPKVESGLSVEQQCELSVAQHAGAVHEDELGCASQFLPESLQPSQGYEDCSEITGEASNKIADNIVLHDPKGQHYSGMRRRCLRFEEARGNIVENSPGSRGSSNVVTSSSLPANLADMEVFESSSLEISATSSGRHLINLTQPIISVIPPRNNGNPRSSISKPSGIGLHLNTIVNAKPMSCGVSGSMQSAEKGYLNVQDGKLVSNMDCHQPESTKNSSILSNVREKLPVSSEDCSHETQVSVATSYLPSQYLQIVKSSTDIAPLKQIEYETTLCDKRKSISKHAHAVDISLLGSICLLKFSRKKASATNDGDGCKRCNCKKTKCLKLYCDCFAAGIYCAEPCACQGCFNRPEYEDTVLDTRKQIEFRNPLAFAPKIVQGLTDSSANSIGEDGNYSTPSSERHKRGCNCKKSMCVKKYCECYQANVGCSSGCRCEGCKNVYGKKEEYGMTKDVLSEGPVNERFESTFDELEMAASRDGLLQTELCNLDNFIPPTPSFQFLDHGNCAPKSRFSTRRCLPSPESNLTLPKSLETSDNNHDLLLKARKDIQGIDYYCQELDFSNAETVNELSPRYDGLSNMCDLSTLPNPPSTAMAYSASSKISDWTTISRAQLCARSGHLSSVSSFHWRGSPITPVAQFGGTKLLGAVESDKKHHDIPEDDTPEILKDTSTPLKAVKVTSPNKKRVSPPHRRLHELGSSSSAGLRSGRKFILRAVPSFPPLTPCIDSKDSSSQNINDPLDCSSKK</sequence>
<feature type="compositionally biased region" description="Basic residues" evidence="4">
    <location>
        <begin position="922"/>
        <end position="933"/>
    </location>
</feature>
<organism evidence="6 7">
    <name type="scientific">Camellia sinensis var. sinensis</name>
    <name type="common">China tea</name>
    <dbReference type="NCBI Taxonomy" id="542762"/>
    <lineage>
        <taxon>Eukaryota</taxon>
        <taxon>Viridiplantae</taxon>
        <taxon>Streptophyta</taxon>
        <taxon>Embryophyta</taxon>
        <taxon>Tracheophyta</taxon>
        <taxon>Spermatophyta</taxon>
        <taxon>Magnoliopsida</taxon>
        <taxon>eudicotyledons</taxon>
        <taxon>Gunneridae</taxon>
        <taxon>Pentapetalae</taxon>
        <taxon>asterids</taxon>
        <taxon>Ericales</taxon>
        <taxon>Theaceae</taxon>
        <taxon>Camellia</taxon>
    </lineage>
</organism>
<evidence type="ECO:0000256" key="2">
    <source>
        <dbReference type="ARBA" id="ARBA00007267"/>
    </source>
</evidence>